<dbReference type="SUPFAM" id="SSF55729">
    <property type="entry name" value="Acyl-CoA N-acyltransferases (Nat)"/>
    <property type="match status" value="1"/>
</dbReference>
<evidence type="ECO:0000259" key="1">
    <source>
        <dbReference type="PROSITE" id="PS51186"/>
    </source>
</evidence>
<protein>
    <recommendedName>
        <fullName evidence="1">N-acetyltransferase domain-containing protein</fullName>
    </recommendedName>
</protein>
<feature type="domain" description="N-acetyltransferase" evidence="1">
    <location>
        <begin position="3"/>
        <end position="145"/>
    </location>
</feature>
<gene>
    <name evidence="2" type="ORF">PAA8504_00568</name>
</gene>
<dbReference type="GO" id="GO:0016747">
    <property type="term" value="F:acyltransferase activity, transferring groups other than amino-acyl groups"/>
    <property type="evidence" value="ECO:0007669"/>
    <property type="project" value="InterPro"/>
</dbReference>
<dbReference type="CDD" id="cd04301">
    <property type="entry name" value="NAT_SF"/>
    <property type="match status" value="1"/>
</dbReference>
<dbReference type="PROSITE" id="PS51186">
    <property type="entry name" value="GNAT"/>
    <property type="match status" value="1"/>
</dbReference>
<dbReference type="RefSeq" id="WP_108892616.1">
    <property type="nucleotide sequence ID" value="NZ_ONZF01000001.1"/>
</dbReference>
<accession>A0A2R8BRI4</accession>
<reference evidence="2 3" key="1">
    <citation type="submission" date="2018-03" db="EMBL/GenBank/DDBJ databases">
        <authorList>
            <person name="Keele B.F."/>
        </authorList>
    </citation>
    <scope>NUCLEOTIDE SEQUENCE [LARGE SCALE GENOMIC DNA]</scope>
    <source>
        <strain evidence="2 3">CECT 8504</strain>
    </source>
</reference>
<keyword evidence="3" id="KW-1185">Reference proteome</keyword>
<dbReference type="AlphaFoldDB" id="A0A2R8BRI4"/>
<evidence type="ECO:0000313" key="3">
    <source>
        <dbReference type="Proteomes" id="UP000244912"/>
    </source>
</evidence>
<dbReference type="Pfam" id="PF00583">
    <property type="entry name" value="Acetyltransf_1"/>
    <property type="match status" value="1"/>
</dbReference>
<proteinExistence type="predicted"/>
<dbReference type="InterPro" id="IPR000182">
    <property type="entry name" value="GNAT_dom"/>
</dbReference>
<evidence type="ECO:0000313" key="2">
    <source>
        <dbReference type="EMBL" id="SPJ22770.1"/>
    </source>
</evidence>
<dbReference type="EMBL" id="ONZF01000001">
    <property type="protein sequence ID" value="SPJ22770.1"/>
    <property type="molecule type" value="Genomic_DNA"/>
</dbReference>
<dbReference type="OrthoDB" id="9805924at2"/>
<organism evidence="2 3">
    <name type="scientific">Palleronia abyssalis</name>
    <dbReference type="NCBI Taxonomy" id="1501240"/>
    <lineage>
        <taxon>Bacteria</taxon>
        <taxon>Pseudomonadati</taxon>
        <taxon>Pseudomonadota</taxon>
        <taxon>Alphaproteobacteria</taxon>
        <taxon>Rhodobacterales</taxon>
        <taxon>Roseobacteraceae</taxon>
        <taxon>Palleronia</taxon>
    </lineage>
</organism>
<dbReference type="Gene3D" id="3.40.630.30">
    <property type="match status" value="1"/>
</dbReference>
<dbReference type="Proteomes" id="UP000244912">
    <property type="component" value="Unassembled WGS sequence"/>
</dbReference>
<name>A0A2R8BRI4_9RHOB</name>
<dbReference type="InterPro" id="IPR016181">
    <property type="entry name" value="Acyl_CoA_acyltransferase"/>
</dbReference>
<sequence>MSATLRIARSGEESQAIRLVAACHVETGRAPDPDDRDIAISALLAGEAPGAFYLIGPPSSPVGYLSISFGHSISEGGTVAYLDELYIRPSVRRRGMATEALLALLKMLSQHGVRAVHATPPPGETSLLSRLRFTDQEIRLLTRIL</sequence>